<evidence type="ECO:0000259" key="3">
    <source>
        <dbReference type="Pfam" id="PF13511"/>
    </source>
</evidence>
<feature type="signal peptide" evidence="2">
    <location>
        <begin position="1"/>
        <end position="20"/>
    </location>
</feature>
<accession>A0A4R6GPS1</accession>
<dbReference type="InterPro" id="IPR025392">
    <property type="entry name" value="DUF4124"/>
</dbReference>
<evidence type="ECO:0000313" key="4">
    <source>
        <dbReference type="EMBL" id="TDN96620.1"/>
    </source>
</evidence>
<dbReference type="EMBL" id="SNWH01000034">
    <property type="protein sequence ID" value="TDN96620.1"/>
    <property type="molecule type" value="Genomic_DNA"/>
</dbReference>
<dbReference type="Proteomes" id="UP000295150">
    <property type="component" value="Unassembled WGS sequence"/>
</dbReference>
<organism evidence="4 5">
    <name type="scientific">Halomonas ventosae</name>
    <dbReference type="NCBI Taxonomy" id="229007"/>
    <lineage>
        <taxon>Bacteria</taxon>
        <taxon>Pseudomonadati</taxon>
        <taxon>Pseudomonadota</taxon>
        <taxon>Gammaproteobacteria</taxon>
        <taxon>Oceanospirillales</taxon>
        <taxon>Halomonadaceae</taxon>
        <taxon>Halomonas</taxon>
    </lineage>
</organism>
<feature type="chain" id="PRO_5020454050" evidence="2">
    <location>
        <begin position="21"/>
        <end position="197"/>
    </location>
</feature>
<feature type="region of interest" description="Disordered" evidence="1">
    <location>
        <begin position="57"/>
        <end position="83"/>
    </location>
</feature>
<reference evidence="4 5" key="1">
    <citation type="submission" date="2019-03" db="EMBL/GenBank/DDBJ databases">
        <title>Freshwater and sediment microbial communities from various areas in North America, analyzing microbe dynamics in response to fracking.</title>
        <authorList>
            <person name="Lamendella R."/>
        </authorList>
    </citation>
    <scope>NUCLEOTIDE SEQUENCE [LARGE SCALE GENOMIC DNA]</scope>
    <source>
        <strain evidence="4 5">1_TX</strain>
    </source>
</reference>
<sequence length="197" mass="20948">MNKAVVLLVLGLVVSFAVQAQTIYRTTDAQGNVVFTDNPARGGEIVDLQPLTVVPGRTDAGALPPVSEDASGNGGSAVSTASPGQPFMPYDSFGIVSPRDGETLPTGAAGDVQVTLRIQPDLRKDHRVRLLVDGQISQTAMHTDTFLLNDLNRGEHVLQAELLDASGAVRHRTAPVTLYVQRASIYLPRNPNNPNSN</sequence>
<protein>
    <submittedName>
        <fullName evidence="4">Uncharacterized protein DUF4124</fullName>
    </submittedName>
</protein>
<gene>
    <name evidence="4" type="ORF">DFO68_1343</name>
</gene>
<feature type="domain" description="DUF4124" evidence="3">
    <location>
        <begin position="12"/>
        <end position="56"/>
    </location>
</feature>
<evidence type="ECO:0000313" key="5">
    <source>
        <dbReference type="Proteomes" id="UP000295150"/>
    </source>
</evidence>
<keyword evidence="5" id="KW-1185">Reference proteome</keyword>
<keyword evidence="2" id="KW-0732">Signal</keyword>
<dbReference type="RefSeq" id="WP_133484368.1">
    <property type="nucleotide sequence ID" value="NZ_SNWH01000034.1"/>
</dbReference>
<dbReference type="Pfam" id="PF13511">
    <property type="entry name" value="DUF4124"/>
    <property type="match status" value="1"/>
</dbReference>
<dbReference type="OrthoDB" id="6366673at2"/>
<evidence type="ECO:0000256" key="2">
    <source>
        <dbReference type="SAM" id="SignalP"/>
    </source>
</evidence>
<evidence type="ECO:0000256" key="1">
    <source>
        <dbReference type="SAM" id="MobiDB-lite"/>
    </source>
</evidence>
<proteinExistence type="predicted"/>
<dbReference type="AlphaFoldDB" id="A0A4R6GPS1"/>
<name>A0A4R6GPS1_9GAMM</name>
<comment type="caution">
    <text evidence="4">The sequence shown here is derived from an EMBL/GenBank/DDBJ whole genome shotgun (WGS) entry which is preliminary data.</text>
</comment>